<keyword evidence="5" id="KW-0547">Nucleotide-binding</keyword>
<dbReference type="RefSeq" id="WP_072795997.1">
    <property type="nucleotide sequence ID" value="NZ_FRAQ01000001.1"/>
</dbReference>
<dbReference type="EMBL" id="FRAQ01000001">
    <property type="protein sequence ID" value="SHK21166.1"/>
    <property type="molecule type" value="Genomic_DNA"/>
</dbReference>
<feature type="binding site" evidence="5">
    <location>
        <begin position="178"/>
        <end position="185"/>
    </location>
    <ligand>
        <name>NAD(+)</name>
        <dbReference type="ChEBI" id="CHEBI:57540"/>
    </ligand>
</feature>
<dbReference type="InterPro" id="IPR016156">
    <property type="entry name" value="FAD/NAD-linked_Rdtase_dimer_sf"/>
</dbReference>
<dbReference type="InterPro" id="IPR036324">
    <property type="entry name" value="Mn/Fe_SOD_N_sf"/>
</dbReference>
<dbReference type="InterPro" id="IPR036188">
    <property type="entry name" value="FAD/NAD-bd_sf"/>
</dbReference>
<evidence type="ECO:0000259" key="8">
    <source>
        <dbReference type="Pfam" id="PF07992"/>
    </source>
</evidence>
<keyword evidence="10" id="KW-1185">Reference proteome</keyword>
<dbReference type="OrthoDB" id="9800167at2"/>
<dbReference type="PIRSF" id="PIRSF000350">
    <property type="entry name" value="Mercury_reductase_MerA"/>
    <property type="match status" value="1"/>
</dbReference>
<comment type="cofactor">
    <cofactor evidence="5">
        <name>FAD</name>
        <dbReference type="ChEBI" id="CHEBI:57692"/>
    </cofactor>
    <text evidence="5">Binds 1 FAD per subunit.</text>
</comment>
<dbReference type="GO" id="GO:0050660">
    <property type="term" value="F:flavin adenine dinucleotide binding"/>
    <property type="evidence" value="ECO:0007669"/>
    <property type="project" value="TreeGrafter"/>
</dbReference>
<feature type="binding site" evidence="5">
    <location>
        <position position="268"/>
    </location>
    <ligand>
        <name>NAD(+)</name>
        <dbReference type="ChEBI" id="CHEBI:57540"/>
    </ligand>
</feature>
<feature type="domain" description="FAD/NAD(P)-binding" evidence="8">
    <location>
        <begin position="7"/>
        <end position="325"/>
    </location>
</feature>
<evidence type="ECO:0000313" key="9">
    <source>
        <dbReference type="EMBL" id="SHK21166.1"/>
    </source>
</evidence>
<dbReference type="Pfam" id="PF07992">
    <property type="entry name" value="Pyr_redox_2"/>
    <property type="match status" value="1"/>
</dbReference>
<feature type="binding site" evidence="5">
    <location>
        <position position="52"/>
    </location>
    <ligand>
        <name>FAD</name>
        <dbReference type="ChEBI" id="CHEBI:57692"/>
    </ligand>
</feature>
<comment type="similarity">
    <text evidence="1">Belongs to the class-I pyridine nucleotide-disulfide oxidoreductase family.</text>
</comment>
<accession>A0A1M6QLR8</accession>
<keyword evidence="2" id="KW-0285">Flavoprotein</keyword>
<name>A0A1M6QLR8_9GAMM</name>
<dbReference type="PRINTS" id="PR00411">
    <property type="entry name" value="PNDRDTASEI"/>
</dbReference>
<feature type="active site" description="Proton acceptor" evidence="4">
    <location>
        <position position="445"/>
    </location>
</feature>
<dbReference type="AlphaFoldDB" id="A0A1M6QLR8"/>
<organism evidence="9 10">
    <name type="scientific">Marinobacter antarcticus</name>
    <dbReference type="NCBI Taxonomy" id="564117"/>
    <lineage>
        <taxon>Bacteria</taxon>
        <taxon>Pseudomonadati</taxon>
        <taxon>Pseudomonadota</taxon>
        <taxon>Gammaproteobacteria</taxon>
        <taxon>Pseudomonadales</taxon>
        <taxon>Marinobacteraceae</taxon>
        <taxon>Marinobacter</taxon>
    </lineage>
</organism>
<keyword evidence="5" id="KW-0520">NAD</keyword>
<feature type="disulfide bond" description="Redox-active" evidence="6">
    <location>
        <begin position="43"/>
        <end position="48"/>
    </location>
</feature>
<protein>
    <submittedName>
        <fullName evidence="9">Dihydrolipoamide dehydrogenase</fullName>
    </submittedName>
</protein>
<evidence type="ECO:0000256" key="5">
    <source>
        <dbReference type="PIRSR" id="PIRSR000350-3"/>
    </source>
</evidence>
<evidence type="ECO:0000313" key="10">
    <source>
        <dbReference type="Proteomes" id="UP000184497"/>
    </source>
</evidence>
<dbReference type="Gene3D" id="3.50.50.60">
    <property type="entry name" value="FAD/NAD(P)-binding domain"/>
    <property type="match status" value="3"/>
</dbReference>
<evidence type="ECO:0000256" key="1">
    <source>
        <dbReference type="ARBA" id="ARBA00007532"/>
    </source>
</evidence>
<evidence type="ECO:0000256" key="6">
    <source>
        <dbReference type="PIRSR" id="PIRSR000350-4"/>
    </source>
</evidence>
<evidence type="ECO:0000256" key="2">
    <source>
        <dbReference type="ARBA" id="ARBA00022630"/>
    </source>
</evidence>
<dbReference type="PANTHER" id="PTHR43014">
    <property type="entry name" value="MERCURIC REDUCTASE"/>
    <property type="match status" value="1"/>
</dbReference>
<sequence>MEKREVDVAIIGAGTAGMVAYQQVRKVTDKVVLIEGDQYGTTCARVGCMPSKLLIAAADSAYQMAQGELFGVSAGNITVDGKRVMERVRSERDRFVGSVIRAVEKFPEEHRIKGHARFAGPHRLIIGNETEIHAQRIIIATGSRPNIPGFLKEAKDRLVVNDDIFEWRDLPESVVVFGPGVIGLELGQALSRLGVRVRMFGVGGAVGPIRDDSIRDYALRCFNEEFPLDPDGDVKRVERVEGGVAITFVDGDSGEKTETFDYLLAATGRRPNVDGLDVQNADIELDDKGMPVFDPYTLRCGQSHIFIAGDANNALPLLHEAADEGRIAGSNAAAYPDVRIGLRRAPLAVVFTDPQIATVGLTIDEVDKRCAGCFAVGEVSFEDQGRSRVIGKNSGLLRVYGEYGSGLFMGAEMFGPAAEHIAHLLAWSAQRRLTVSEMLEMPFYHPVIEEGLRTALKDLNRNLNIGPVPEEDCTDCGPGV</sequence>
<dbReference type="Pfam" id="PF02852">
    <property type="entry name" value="Pyr_redox_dim"/>
    <property type="match status" value="1"/>
</dbReference>
<dbReference type="Proteomes" id="UP000184497">
    <property type="component" value="Unassembled WGS sequence"/>
</dbReference>
<dbReference type="SUPFAM" id="SSF55424">
    <property type="entry name" value="FAD/NAD-linked reductases, dimerisation (C-terminal) domain"/>
    <property type="match status" value="1"/>
</dbReference>
<dbReference type="InterPro" id="IPR001100">
    <property type="entry name" value="Pyr_nuc-diS_OxRdtase"/>
</dbReference>
<feature type="binding site" evidence="5">
    <location>
        <begin position="141"/>
        <end position="143"/>
    </location>
    <ligand>
        <name>FAD</name>
        <dbReference type="ChEBI" id="CHEBI:57692"/>
    </ligand>
</feature>
<keyword evidence="3 5" id="KW-0274">FAD</keyword>
<gene>
    <name evidence="9" type="ORF">SAMN05216369_0991</name>
</gene>
<dbReference type="InterPro" id="IPR004099">
    <property type="entry name" value="Pyr_nucl-diS_OxRdtase_dimer"/>
</dbReference>
<dbReference type="STRING" id="564117.SAMN05216369_0991"/>
<dbReference type="NCBIfam" id="NF004939">
    <property type="entry name" value="PRK06292.1-1"/>
    <property type="match status" value="1"/>
</dbReference>
<evidence type="ECO:0000259" key="7">
    <source>
        <dbReference type="Pfam" id="PF02852"/>
    </source>
</evidence>
<dbReference type="Gene3D" id="3.30.390.30">
    <property type="match status" value="1"/>
</dbReference>
<dbReference type="GO" id="GO:0003955">
    <property type="term" value="F:NAD(P)H dehydrogenase (quinone) activity"/>
    <property type="evidence" value="ECO:0007669"/>
    <property type="project" value="TreeGrafter"/>
</dbReference>
<dbReference type="PRINTS" id="PR00368">
    <property type="entry name" value="FADPNR"/>
</dbReference>
<evidence type="ECO:0000256" key="3">
    <source>
        <dbReference type="ARBA" id="ARBA00022827"/>
    </source>
</evidence>
<dbReference type="PANTHER" id="PTHR43014:SF4">
    <property type="entry name" value="PYRIDINE NUCLEOTIDE-DISULFIDE OXIDOREDUCTASE RCLA-RELATED"/>
    <property type="match status" value="1"/>
</dbReference>
<dbReference type="SUPFAM" id="SSF51905">
    <property type="entry name" value="FAD/NAD(P)-binding domain"/>
    <property type="match status" value="1"/>
</dbReference>
<dbReference type="Gene3D" id="1.10.287.990">
    <property type="entry name" value="Fe,Mn superoxide dismutase (SOD) domain"/>
    <property type="match status" value="1"/>
</dbReference>
<proteinExistence type="inferred from homology"/>
<reference evidence="10" key="1">
    <citation type="submission" date="2016-11" db="EMBL/GenBank/DDBJ databases">
        <authorList>
            <person name="Varghese N."/>
            <person name="Submissions S."/>
        </authorList>
    </citation>
    <scope>NUCLEOTIDE SEQUENCE [LARGE SCALE GENOMIC DNA]</scope>
    <source>
        <strain evidence="10">CGMCC 1.10835</strain>
    </source>
</reference>
<feature type="domain" description="Pyridine nucleotide-disulphide oxidoreductase dimerisation" evidence="7">
    <location>
        <begin position="348"/>
        <end position="455"/>
    </location>
</feature>
<evidence type="ECO:0000256" key="4">
    <source>
        <dbReference type="PIRSR" id="PIRSR000350-2"/>
    </source>
</evidence>
<feature type="binding site" evidence="5">
    <location>
        <position position="310"/>
    </location>
    <ligand>
        <name>FAD</name>
        <dbReference type="ChEBI" id="CHEBI:57692"/>
    </ligand>
</feature>
<dbReference type="InterPro" id="IPR023753">
    <property type="entry name" value="FAD/NAD-binding_dom"/>
</dbReference>